<proteinExistence type="predicted"/>
<evidence type="ECO:0008006" key="4">
    <source>
        <dbReference type="Google" id="ProtNLM"/>
    </source>
</evidence>
<comment type="caution">
    <text evidence="2">The sequence shown here is derived from an EMBL/GenBank/DDBJ whole genome shotgun (WGS) entry which is preliminary data.</text>
</comment>
<feature type="compositionally biased region" description="Low complexity" evidence="1">
    <location>
        <begin position="204"/>
        <end position="256"/>
    </location>
</feature>
<dbReference type="InterPro" id="IPR039715">
    <property type="entry name" value="ZCCHC10"/>
</dbReference>
<dbReference type="GeneID" id="68113772"/>
<dbReference type="VEuPathDB" id="AmoebaDB:NfTy_089050"/>
<feature type="compositionally biased region" description="Low complexity" evidence="1">
    <location>
        <begin position="97"/>
        <end position="131"/>
    </location>
</feature>
<evidence type="ECO:0000313" key="3">
    <source>
        <dbReference type="Proteomes" id="UP000444721"/>
    </source>
</evidence>
<feature type="compositionally biased region" description="Low complexity" evidence="1">
    <location>
        <begin position="1"/>
        <end position="30"/>
    </location>
</feature>
<keyword evidence="3" id="KW-1185">Reference proteome</keyword>
<dbReference type="VEuPathDB" id="AmoebaDB:NF0022400"/>
<feature type="compositionally biased region" description="Low complexity" evidence="1">
    <location>
        <begin position="340"/>
        <end position="357"/>
    </location>
</feature>
<dbReference type="Gene3D" id="3.30.450.20">
    <property type="entry name" value="PAS domain"/>
    <property type="match status" value="1"/>
</dbReference>
<dbReference type="RefSeq" id="XP_044559235.1">
    <property type="nucleotide sequence ID" value="XM_044710202.1"/>
</dbReference>
<dbReference type="VEuPathDB" id="AmoebaDB:FDP41_006554"/>
<sequence length="768" mass="84842">MSLNNNTPSNNMNTPPNTSSSSSTNTSSNNLPPPPSLVMNGSIDDPMVMMQMIQQCMQLNNTNPNQNNSNQNIDPMMMMKMLQMFGGIQPPQQPVASMLLAPTPPSSSSSTANNSTTASSSKQSPSMQQRSPSPPPRPSSPTVIEQDDEGSIPADILLAQKYNLVEKKKRKMRCGKKRGPQEEFIFHLKLEQDKKKKRRNAKLLANAAAAQQQQQQQPTSSSSSSLPNAASSTSVSNSKASSSETPSKQKKSSSSSLGGTELKTKQRKTTKKIEATKKSKSTENAEAMAQSSSNNTGTTTESNIAPISSSTPSLSSLPPSMGSNNFINNIPSDLLMPKLTPSTNVNSTTITPSSSSTGNFLNEELDYSSWQDVPQFPEISNPYPPLQQKPKGCFYGDKSRGKKVQKVPISQSSSRLQIINHRKKNSVIGSIIDILGDDKSIMNHTIPSMVTLLDGFIVKVNEAMKDMLGFSNVGEIEFQAMVQNFLHPQDVIKHDILLLQMLSTNTDSCKHPIRFVNRIGKCVLLATEFCCIRNELGLPQWIVIRLSQPNLKISNIEEYVPQSQLEFLRPDYDLNVITRESLLQDSSFTFQQMFLKILERLFGSKQPTCFYDRNAVILWNNERFDNLFSANRKSFFGRRLYDIPEMKGTIMEILANTVLLDLPDKLEAQMSPDSSQSSESNLKMNCYGQKVTESNGSVFGYVWMFSICQEEAAATVATTPAQEESTVAMTPQPLPSDTFGSPGAEYNFFDNVSNGDSIFEGWYKKPDK</sequence>
<feature type="region of interest" description="Disordered" evidence="1">
    <location>
        <begin position="88"/>
        <end position="152"/>
    </location>
</feature>
<feature type="region of interest" description="Disordered" evidence="1">
    <location>
        <begin position="204"/>
        <end position="320"/>
    </location>
</feature>
<dbReference type="PANTHER" id="PTHR13491">
    <property type="entry name" value="ZCCHC10 PROTEIN"/>
    <property type="match status" value="1"/>
</dbReference>
<gene>
    <name evidence="2" type="ORF">FDP41_006554</name>
</gene>
<dbReference type="OrthoDB" id="10395123at2759"/>
<evidence type="ECO:0000313" key="2">
    <source>
        <dbReference type="EMBL" id="KAF0974522.1"/>
    </source>
</evidence>
<name>A0A6A5BI60_NAEFO</name>
<reference evidence="2 3" key="1">
    <citation type="journal article" date="2019" name="Sci. Rep.">
        <title>Nanopore sequencing improves the draft genome of the human pathogenic amoeba Naegleria fowleri.</title>
        <authorList>
            <person name="Liechti N."/>
            <person name="Schurch N."/>
            <person name="Bruggmann R."/>
            <person name="Wittwer M."/>
        </authorList>
    </citation>
    <scope>NUCLEOTIDE SEQUENCE [LARGE SCALE GENOMIC DNA]</scope>
    <source>
        <strain evidence="2 3">ATCC 30894</strain>
    </source>
</reference>
<dbReference type="AlphaFoldDB" id="A0A6A5BI60"/>
<feature type="compositionally biased region" description="Low complexity" evidence="1">
    <location>
        <begin position="291"/>
        <end position="320"/>
    </location>
</feature>
<dbReference type="InterPro" id="IPR000014">
    <property type="entry name" value="PAS"/>
</dbReference>
<evidence type="ECO:0000256" key="1">
    <source>
        <dbReference type="SAM" id="MobiDB-lite"/>
    </source>
</evidence>
<feature type="region of interest" description="Disordered" evidence="1">
    <location>
        <begin position="1"/>
        <end position="42"/>
    </location>
</feature>
<accession>A0A6A5BI60</accession>
<feature type="region of interest" description="Disordered" evidence="1">
    <location>
        <begin position="338"/>
        <end position="358"/>
    </location>
</feature>
<dbReference type="Proteomes" id="UP000444721">
    <property type="component" value="Unassembled WGS sequence"/>
</dbReference>
<protein>
    <recommendedName>
        <fullName evidence="4">PAS domain-containing protein</fullName>
    </recommendedName>
</protein>
<organism evidence="2 3">
    <name type="scientific">Naegleria fowleri</name>
    <name type="common">Brain eating amoeba</name>
    <dbReference type="NCBI Taxonomy" id="5763"/>
    <lineage>
        <taxon>Eukaryota</taxon>
        <taxon>Discoba</taxon>
        <taxon>Heterolobosea</taxon>
        <taxon>Tetramitia</taxon>
        <taxon>Eutetramitia</taxon>
        <taxon>Vahlkampfiidae</taxon>
        <taxon>Naegleria</taxon>
    </lineage>
</organism>
<feature type="compositionally biased region" description="Basic and acidic residues" evidence="1">
    <location>
        <begin position="271"/>
        <end position="283"/>
    </location>
</feature>
<dbReference type="EMBL" id="VFQX01000052">
    <property type="protein sequence ID" value="KAF0974522.1"/>
    <property type="molecule type" value="Genomic_DNA"/>
</dbReference>
<dbReference type="CDD" id="cd00130">
    <property type="entry name" value="PAS"/>
    <property type="match status" value="1"/>
</dbReference>
<dbReference type="PANTHER" id="PTHR13491:SF0">
    <property type="entry name" value="ZINC FINGER CCHC DOMAIN-CONTAINING PROTEIN 10"/>
    <property type="match status" value="1"/>
</dbReference>